<sequence>MAILYLSLFHSTSLFIKPILIAIWLFYLIIAPILLDRLSHKVFFRYIFTSKSFFLAWNLIILCVLITPFIYAGSFSNIFAWIIFINSLFTGLSTISISLLMYYLQGRYTTKKRHSNFLKSSLVFITSLIVSIFFIIDIIASNLLCTFFYGFYYHSTLFML</sequence>
<organism evidence="2 3">
    <name type="scientific">Helicobacter didelphidarum</name>
    <dbReference type="NCBI Taxonomy" id="2040648"/>
    <lineage>
        <taxon>Bacteria</taxon>
        <taxon>Pseudomonadati</taxon>
        <taxon>Campylobacterota</taxon>
        <taxon>Epsilonproteobacteria</taxon>
        <taxon>Campylobacterales</taxon>
        <taxon>Helicobacteraceae</taxon>
        <taxon>Helicobacter</taxon>
    </lineage>
</organism>
<evidence type="ECO:0000313" key="2">
    <source>
        <dbReference type="EMBL" id="RDU62915.1"/>
    </source>
</evidence>
<evidence type="ECO:0000256" key="1">
    <source>
        <dbReference type="SAM" id="Phobius"/>
    </source>
</evidence>
<feature type="transmembrane region" description="Helical" evidence="1">
    <location>
        <begin position="15"/>
        <end position="35"/>
    </location>
</feature>
<protein>
    <submittedName>
        <fullName evidence="2">Uncharacterized protein</fullName>
    </submittedName>
</protein>
<gene>
    <name evidence="2" type="ORF">CQA53_08835</name>
</gene>
<keyword evidence="1" id="KW-0812">Transmembrane</keyword>
<dbReference type="AlphaFoldDB" id="A0A3D8ICZ9"/>
<dbReference type="EMBL" id="NXLQ01000027">
    <property type="protein sequence ID" value="RDU62915.1"/>
    <property type="molecule type" value="Genomic_DNA"/>
</dbReference>
<evidence type="ECO:0000313" key="3">
    <source>
        <dbReference type="Proteomes" id="UP000256379"/>
    </source>
</evidence>
<name>A0A3D8ICZ9_9HELI</name>
<proteinExistence type="predicted"/>
<accession>A0A3D8ICZ9</accession>
<keyword evidence="3" id="KW-1185">Reference proteome</keyword>
<keyword evidence="1" id="KW-1133">Transmembrane helix</keyword>
<feature type="transmembrane region" description="Helical" evidence="1">
    <location>
        <begin position="78"/>
        <end position="102"/>
    </location>
</feature>
<feature type="transmembrane region" description="Helical" evidence="1">
    <location>
        <begin position="55"/>
        <end position="72"/>
    </location>
</feature>
<comment type="caution">
    <text evidence="2">The sequence shown here is derived from an EMBL/GenBank/DDBJ whole genome shotgun (WGS) entry which is preliminary data.</text>
</comment>
<keyword evidence="1" id="KW-0472">Membrane</keyword>
<reference evidence="2 3" key="1">
    <citation type="submission" date="2018-04" db="EMBL/GenBank/DDBJ databases">
        <title>Novel Campyloabacter and Helicobacter Species and Strains.</title>
        <authorList>
            <person name="Mannion A.J."/>
            <person name="Shen Z."/>
            <person name="Fox J.G."/>
        </authorList>
    </citation>
    <scope>NUCLEOTIDE SEQUENCE [LARGE SCALE GENOMIC DNA]</scope>
    <source>
        <strain evidence="2 3">MIT 17-337</strain>
    </source>
</reference>
<dbReference type="Proteomes" id="UP000256379">
    <property type="component" value="Unassembled WGS sequence"/>
</dbReference>
<dbReference type="RefSeq" id="WP_115543641.1">
    <property type="nucleotide sequence ID" value="NZ_NXLQ01000027.1"/>
</dbReference>
<feature type="transmembrane region" description="Helical" evidence="1">
    <location>
        <begin position="122"/>
        <end position="152"/>
    </location>
</feature>